<accession>C7H5K0</accession>
<feature type="DNA-binding region" description="H-T-H motif" evidence="2">
    <location>
        <begin position="29"/>
        <end position="48"/>
    </location>
</feature>
<dbReference type="PANTHER" id="PTHR43479:SF7">
    <property type="entry name" value="TETR-FAMILY TRANSCRIPTIONAL REGULATOR"/>
    <property type="match status" value="1"/>
</dbReference>
<dbReference type="InterPro" id="IPR050624">
    <property type="entry name" value="HTH-type_Tx_Regulator"/>
</dbReference>
<proteinExistence type="predicted"/>
<dbReference type="Pfam" id="PF00440">
    <property type="entry name" value="TetR_N"/>
    <property type="match status" value="1"/>
</dbReference>
<dbReference type="AlphaFoldDB" id="C7H5K0"/>
<dbReference type="InterPro" id="IPR001647">
    <property type="entry name" value="HTH_TetR"/>
</dbReference>
<dbReference type="Gene3D" id="1.10.357.10">
    <property type="entry name" value="Tetracycline Repressor, domain 2"/>
    <property type="match status" value="1"/>
</dbReference>
<protein>
    <submittedName>
        <fullName evidence="4">Dihydroxyacetone kinase regulator</fullName>
    </submittedName>
</protein>
<dbReference type="GeneID" id="90660090"/>
<evidence type="ECO:0000256" key="2">
    <source>
        <dbReference type="PROSITE-ProRule" id="PRU00335"/>
    </source>
</evidence>
<dbReference type="GO" id="GO:0016301">
    <property type="term" value="F:kinase activity"/>
    <property type="evidence" value="ECO:0007669"/>
    <property type="project" value="UniProtKB-KW"/>
</dbReference>
<sequence>MDLVSQTTKRALEASLKKLLLQKPLNKITINDITEDCGVNRMTFYYHFKDIYDLVDWIMVEDAAKALEGRQSFENWTDAFLDILHQVQDNKVLVMNVYRSVSREQLEQYLYKLLDHMLRDFVDRSAQGFTVQDSDKQFIIDFYKYALVGMALEWIRKDMKEDPVRMTERLNVLLHGNLEQALRRFRTDRSPADLDD</sequence>
<keyword evidence="4" id="KW-0418">Kinase</keyword>
<reference evidence="4" key="1">
    <citation type="submission" date="2009-08" db="EMBL/GenBank/DDBJ databases">
        <authorList>
            <person name="Weinstock G."/>
            <person name="Sodergren E."/>
            <person name="Clifton S."/>
            <person name="Fulton L."/>
            <person name="Fulton B."/>
            <person name="Courtney L."/>
            <person name="Fronick C."/>
            <person name="Harrison M."/>
            <person name="Strong C."/>
            <person name="Farmer C."/>
            <person name="Delahaunty K."/>
            <person name="Markovic C."/>
            <person name="Hall O."/>
            <person name="Minx P."/>
            <person name="Tomlinson C."/>
            <person name="Mitreva M."/>
            <person name="Nelson J."/>
            <person name="Hou S."/>
            <person name="Wollam A."/>
            <person name="Pepin K.H."/>
            <person name="Johnson M."/>
            <person name="Bhonagiri V."/>
            <person name="Nash W.E."/>
            <person name="Warren W."/>
            <person name="Chinwalla A."/>
            <person name="Mardis E.R."/>
            <person name="Wilson R.K."/>
        </authorList>
    </citation>
    <scope>NUCLEOTIDE SEQUENCE [LARGE SCALE GENOMIC DNA]</scope>
    <source>
        <strain evidence="4">A2-165</strain>
    </source>
</reference>
<evidence type="ECO:0000313" key="5">
    <source>
        <dbReference type="Proteomes" id="UP000004619"/>
    </source>
</evidence>
<organism evidence="4 5">
    <name type="scientific">Faecalibacterium duncaniae (strain DSM 17677 / JCM 31915 / A2-165)</name>
    <name type="common">Faecalibacterium prausnitzii</name>
    <dbReference type="NCBI Taxonomy" id="411483"/>
    <lineage>
        <taxon>Bacteria</taxon>
        <taxon>Bacillati</taxon>
        <taxon>Bacillota</taxon>
        <taxon>Clostridia</taxon>
        <taxon>Eubacteriales</taxon>
        <taxon>Oscillospiraceae</taxon>
        <taxon>Faecalibacterium</taxon>
    </lineage>
</organism>
<evidence type="ECO:0000313" key="4">
    <source>
        <dbReference type="EMBL" id="EEU96793.1"/>
    </source>
</evidence>
<name>C7H5K0_FAED2</name>
<keyword evidence="4" id="KW-0808">Transferase</keyword>
<gene>
    <name evidence="4" type="ORF">FAEPRAA2165_01571</name>
</gene>
<dbReference type="InterPro" id="IPR039532">
    <property type="entry name" value="TetR_C_Firmicutes"/>
</dbReference>
<dbReference type="InterPro" id="IPR009057">
    <property type="entry name" value="Homeodomain-like_sf"/>
</dbReference>
<dbReference type="STRING" id="411483.FAEPRAA2165_01571"/>
<dbReference type="EMBL" id="ACOP02000044">
    <property type="protein sequence ID" value="EEU96793.1"/>
    <property type="molecule type" value="Genomic_DNA"/>
</dbReference>
<evidence type="ECO:0000256" key="1">
    <source>
        <dbReference type="ARBA" id="ARBA00023125"/>
    </source>
</evidence>
<dbReference type="GO" id="GO:0003677">
    <property type="term" value="F:DNA binding"/>
    <property type="evidence" value="ECO:0007669"/>
    <property type="project" value="UniProtKB-UniRule"/>
</dbReference>
<dbReference type="PROSITE" id="PS50977">
    <property type="entry name" value="HTH_TETR_2"/>
    <property type="match status" value="1"/>
</dbReference>
<dbReference type="PATRIC" id="fig|411483.3.peg.1542"/>
<comment type="caution">
    <text evidence="4">The sequence shown here is derived from an EMBL/GenBank/DDBJ whole genome shotgun (WGS) entry which is preliminary data.</text>
</comment>
<dbReference type="PANTHER" id="PTHR43479">
    <property type="entry name" value="ACREF/ENVCD OPERON REPRESSOR-RELATED"/>
    <property type="match status" value="1"/>
</dbReference>
<evidence type="ECO:0000259" key="3">
    <source>
        <dbReference type="PROSITE" id="PS50977"/>
    </source>
</evidence>
<dbReference type="Pfam" id="PF14278">
    <property type="entry name" value="TetR_C_8"/>
    <property type="match status" value="1"/>
</dbReference>
<dbReference type="SUPFAM" id="SSF46689">
    <property type="entry name" value="Homeodomain-like"/>
    <property type="match status" value="1"/>
</dbReference>
<keyword evidence="5" id="KW-1185">Reference proteome</keyword>
<dbReference type="Proteomes" id="UP000004619">
    <property type="component" value="Unassembled WGS sequence"/>
</dbReference>
<dbReference type="HOGENOM" id="CLU_087539_2_1_9"/>
<feature type="domain" description="HTH tetR-type" evidence="3">
    <location>
        <begin position="6"/>
        <end position="66"/>
    </location>
</feature>
<dbReference type="RefSeq" id="WP_005932732.1">
    <property type="nucleotide sequence ID" value="NZ_CP022479.1"/>
</dbReference>
<keyword evidence="1 2" id="KW-0238">DNA-binding</keyword>
<dbReference type="eggNOG" id="COG1309">
    <property type="taxonomic scope" value="Bacteria"/>
</dbReference>